<feature type="chain" id="PRO_5047202980" description="Lipoprotein" evidence="1">
    <location>
        <begin position="22"/>
        <end position="254"/>
    </location>
</feature>
<protein>
    <recommendedName>
        <fullName evidence="4">Lipoprotein</fullName>
    </recommendedName>
</protein>
<gene>
    <name evidence="2" type="ORF">ACZ76_05440</name>
</gene>
<dbReference type="Proteomes" id="UP000069914">
    <property type="component" value="Chromosome"/>
</dbReference>
<accession>A0ABN4H401</accession>
<feature type="signal peptide" evidence="1">
    <location>
        <begin position="1"/>
        <end position="21"/>
    </location>
</feature>
<reference evidence="2 3" key="1">
    <citation type="journal article" date="2015" name="Genome Announc.">
        <title>De Novo Genome Sequence of Yersinia aleksiciae Y159T.</title>
        <authorList>
            <person name="Sprague L.D."/>
            <person name="Neubauer H."/>
        </authorList>
    </citation>
    <scope>NUCLEOTIDE SEQUENCE [LARGE SCALE GENOMIC DNA]</scope>
    <source>
        <strain evidence="2 3">159</strain>
    </source>
</reference>
<keyword evidence="1" id="KW-0732">Signal</keyword>
<evidence type="ECO:0000256" key="1">
    <source>
        <dbReference type="SAM" id="SignalP"/>
    </source>
</evidence>
<evidence type="ECO:0000313" key="3">
    <source>
        <dbReference type="Proteomes" id="UP000069914"/>
    </source>
</evidence>
<dbReference type="EMBL" id="CP011975">
    <property type="protein sequence ID" value="AKP33025.1"/>
    <property type="molecule type" value="Genomic_DNA"/>
</dbReference>
<sequence>MRFNNIYILFLSLLCTSGCMAKDRAISPPSDDQWVDVEIKAPINTQAAPLAAFYISDKCKKERYNTDMKIYLVPGTKTNYVNMDFDEISGNFKSKIPIDGGGQCEWQLSRITLGIKYSRSEHIIKNSGVKIGTAVGIEVVFDEQGERSGDYISANNPLSVSPTYYPIVKERYIVAEGIFLSLFGKKDFELYKINNYDGRNLTINFSPIIDESKVVKMVGPKIKKKGNHWRIEYPDGSVTSNGEVTPDFEKLSSM</sequence>
<evidence type="ECO:0008006" key="4">
    <source>
        <dbReference type="Google" id="ProtNLM"/>
    </source>
</evidence>
<dbReference type="GeneID" id="71766061"/>
<proteinExistence type="predicted"/>
<organism evidence="2 3">
    <name type="scientific">Yersinia aleksiciae</name>
    <dbReference type="NCBI Taxonomy" id="263819"/>
    <lineage>
        <taxon>Bacteria</taxon>
        <taxon>Pseudomonadati</taxon>
        <taxon>Pseudomonadota</taxon>
        <taxon>Gammaproteobacteria</taxon>
        <taxon>Enterobacterales</taxon>
        <taxon>Yersiniaceae</taxon>
        <taxon>Yersinia</taxon>
    </lineage>
</organism>
<evidence type="ECO:0000313" key="2">
    <source>
        <dbReference type="EMBL" id="AKP33025.1"/>
    </source>
</evidence>
<keyword evidence="3" id="KW-1185">Reference proteome</keyword>
<name>A0ABN4H401_YERAE</name>
<dbReference type="RefSeq" id="WP_048617509.1">
    <property type="nucleotide sequence ID" value="NZ_CABMLM010000033.1"/>
</dbReference>